<gene>
    <name evidence="2" type="ORF">AURDEDRAFT_177925</name>
</gene>
<evidence type="ECO:0000313" key="3">
    <source>
        <dbReference type="Proteomes" id="UP000006514"/>
    </source>
</evidence>
<feature type="region of interest" description="Disordered" evidence="1">
    <location>
        <begin position="30"/>
        <end position="68"/>
    </location>
</feature>
<evidence type="ECO:0000313" key="2">
    <source>
        <dbReference type="EMBL" id="EJD32986.1"/>
    </source>
</evidence>
<dbReference type="AlphaFoldDB" id="J0L9F8"/>
<dbReference type="KEGG" id="adl:AURDEDRAFT_177925"/>
<dbReference type="Proteomes" id="UP000006514">
    <property type="component" value="Unassembled WGS sequence"/>
</dbReference>
<reference evidence="3" key="1">
    <citation type="journal article" date="2012" name="Science">
        <title>The Paleozoic origin of enzymatic lignin decomposition reconstructed from 31 fungal genomes.</title>
        <authorList>
            <person name="Floudas D."/>
            <person name="Binder M."/>
            <person name="Riley R."/>
            <person name="Barry K."/>
            <person name="Blanchette R.A."/>
            <person name="Henrissat B."/>
            <person name="Martinez A.T."/>
            <person name="Otillar R."/>
            <person name="Spatafora J.W."/>
            <person name="Yadav J.S."/>
            <person name="Aerts A."/>
            <person name="Benoit I."/>
            <person name="Boyd A."/>
            <person name="Carlson A."/>
            <person name="Copeland A."/>
            <person name="Coutinho P.M."/>
            <person name="de Vries R.P."/>
            <person name="Ferreira P."/>
            <person name="Findley K."/>
            <person name="Foster B."/>
            <person name="Gaskell J."/>
            <person name="Glotzer D."/>
            <person name="Gorecki P."/>
            <person name="Heitman J."/>
            <person name="Hesse C."/>
            <person name="Hori C."/>
            <person name="Igarashi K."/>
            <person name="Jurgens J.A."/>
            <person name="Kallen N."/>
            <person name="Kersten P."/>
            <person name="Kohler A."/>
            <person name="Kuees U."/>
            <person name="Kumar T.K.A."/>
            <person name="Kuo A."/>
            <person name="LaButti K."/>
            <person name="Larrondo L.F."/>
            <person name="Lindquist E."/>
            <person name="Ling A."/>
            <person name="Lombard V."/>
            <person name="Lucas S."/>
            <person name="Lundell T."/>
            <person name="Martin R."/>
            <person name="McLaughlin D.J."/>
            <person name="Morgenstern I."/>
            <person name="Morin E."/>
            <person name="Murat C."/>
            <person name="Nagy L.G."/>
            <person name="Nolan M."/>
            <person name="Ohm R.A."/>
            <person name="Patyshakuliyeva A."/>
            <person name="Rokas A."/>
            <person name="Ruiz-Duenas F.J."/>
            <person name="Sabat G."/>
            <person name="Salamov A."/>
            <person name="Samejima M."/>
            <person name="Schmutz J."/>
            <person name="Slot J.C."/>
            <person name="St John F."/>
            <person name="Stenlid J."/>
            <person name="Sun H."/>
            <person name="Sun S."/>
            <person name="Syed K."/>
            <person name="Tsang A."/>
            <person name="Wiebenga A."/>
            <person name="Young D."/>
            <person name="Pisabarro A."/>
            <person name="Eastwood D.C."/>
            <person name="Martin F."/>
            <person name="Cullen D."/>
            <person name="Grigoriev I.V."/>
            <person name="Hibbett D.S."/>
        </authorList>
    </citation>
    <scope>NUCLEOTIDE SEQUENCE [LARGE SCALE GENOMIC DNA]</scope>
    <source>
        <strain evidence="3">TFB10046</strain>
    </source>
</reference>
<name>J0L9F8_AURST</name>
<dbReference type="EMBL" id="JH688510">
    <property type="protein sequence ID" value="EJD32986.1"/>
    <property type="molecule type" value="Genomic_DNA"/>
</dbReference>
<dbReference type="InParanoid" id="J0L9F8"/>
<protein>
    <submittedName>
        <fullName evidence="2">Uncharacterized protein</fullName>
    </submittedName>
</protein>
<evidence type="ECO:0000256" key="1">
    <source>
        <dbReference type="SAM" id="MobiDB-lite"/>
    </source>
</evidence>
<keyword evidence="3" id="KW-1185">Reference proteome</keyword>
<feature type="compositionally biased region" description="Low complexity" evidence="1">
    <location>
        <begin position="49"/>
        <end position="68"/>
    </location>
</feature>
<accession>J0L9F8</accession>
<organism evidence="2 3">
    <name type="scientific">Auricularia subglabra (strain TFB-10046 / SS5)</name>
    <name type="common">White-rot fungus</name>
    <name type="synonym">Auricularia delicata (strain TFB10046)</name>
    <dbReference type="NCBI Taxonomy" id="717982"/>
    <lineage>
        <taxon>Eukaryota</taxon>
        <taxon>Fungi</taxon>
        <taxon>Dikarya</taxon>
        <taxon>Basidiomycota</taxon>
        <taxon>Agaricomycotina</taxon>
        <taxon>Agaricomycetes</taxon>
        <taxon>Auriculariales</taxon>
        <taxon>Auriculariaceae</taxon>
        <taxon>Auricularia</taxon>
    </lineage>
</organism>
<proteinExistence type="predicted"/>
<sequence length="284" mass="31879">MDRDPLGKVGCLTRCPSKYVLDGETYQRVHGMNPAPVTPVLEQDMPTESSNTSAPAVPSSSTAQTAPSSTLVAENAAITAFSSSSATVFKGKKPGKGAKLGDTTGWDLVKALTPEVFRFEHHVLPAFSPPEKGSPGYEEYEWVSILWRRYLIWDIAELAFRFEVFALDAFLREEYPKAVGLTEGSTIERRQKVCDIWQGTGFLPSGPSPLTANEWQVREPAVRAFADLMRTWPRTEIPDVPERFEETSFNEFERAVWEAYAQTYTDYHWREAPLPCSYPDVLPF</sequence>
<dbReference type="OrthoDB" id="2634326at2759"/>